<keyword evidence="4" id="KW-1185">Reference proteome</keyword>
<comment type="caution">
    <text evidence="3">The sequence shown here is derived from an EMBL/GenBank/DDBJ whole genome shotgun (WGS) entry which is preliminary data.</text>
</comment>
<dbReference type="RefSeq" id="WP_178357923.1">
    <property type="nucleotide sequence ID" value="NZ_JABFYL010000017.1"/>
</dbReference>
<feature type="region of interest" description="Disordered" evidence="1">
    <location>
        <begin position="34"/>
        <end position="54"/>
    </location>
</feature>
<organism evidence="3 4">
    <name type="scientific">Mycolicibacterium hippocampi</name>
    <dbReference type="NCBI Taxonomy" id="659824"/>
    <lineage>
        <taxon>Bacteria</taxon>
        <taxon>Bacillati</taxon>
        <taxon>Actinomycetota</taxon>
        <taxon>Actinomycetes</taxon>
        <taxon>Mycobacteriales</taxon>
        <taxon>Mycobacteriaceae</taxon>
        <taxon>Mycolicibacterium</taxon>
    </lineage>
</organism>
<protein>
    <submittedName>
        <fullName evidence="3">Uncharacterized protein</fullName>
    </submittedName>
</protein>
<sequence>MTVVARIAAFAAALVAVFAIAVWVGGTFGPNPDISVPHPTVTSEQQPSHDGHLR</sequence>
<evidence type="ECO:0000256" key="2">
    <source>
        <dbReference type="SAM" id="Phobius"/>
    </source>
</evidence>
<dbReference type="Proteomes" id="UP000570517">
    <property type="component" value="Unassembled WGS sequence"/>
</dbReference>
<keyword evidence="2" id="KW-0472">Membrane</keyword>
<evidence type="ECO:0000256" key="1">
    <source>
        <dbReference type="SAM" id="MobiDB-lite"/>
    </source>
</evidence>
<feature type="transmembrane region" description="Helical" evidence="2">
    <location>
        <begin position="7"/>
        <end position="26"/>
    </location>
</feature>
<keyword evidence="2" id="KW-1133">Transmembrane helix</keyword>
<reference evidence="3 4" key="1">
    <citation type="submission" date="2020-05" db="EMBL/GenBank/DDBJ databases">
        <title>Draft genome sequence of Mycobacterium hippocampi DL, isolated from European seabass, Dicentrarchus labrax, reared in fish farms.</title>
        <authorList>
            <person name="Stathopoulou P."/>
            <person name="Asimakis E."/>
            <person name="Tzokas K."/>
            <person name="Batargias C."/>
            <person name="Tsiamis G."/>
        </authorList>
    </citation>
    <scope>NUCLEOTIDE SEQUENCE [LARGE SCALE GENOMIC DNA]</scope>
    <source>
        <strain evidence="3 4">DL</strain>
    </source>
</reference>
<name>A0A850PGJ2_9MYCO</name>
<evidence type="ECO:0000313" key="4">
    <source>
        <dbReference type="Proteomes" id="UP000570517"/>
    </source>
</evidence>
<evidence type="ECO:0000313" key="3">
    <source>
        <dbReference type="EMBL" id="NVN49551.1"/>
    </source>
</evidence>
<gene>
    <name evidence="3" type="ORF">HLY00_5671</name>
</gene>
<dbReference type="AlphaFoldDB" id="A0A850PGJ2"/>
<accession>A0A850PGJ2</accession>
<keyword evidence="2" id="KW-0812">Transmembrane</keyword>
<dbReference type="EMBL" id="JABFYL010000017">
    <property type="protein sequence ID" value="NVN49551.1"/>
    <property type="molecule type" value="Genomic_DNA"/>
</dbReference>
<proteinExistence type="predicted"/>